<sequence>MGAIAGKNAEVMIKVAAVDTPFGEVKSYNFETALGTIDVSTLSTYWKKRLVGQVGWTGSLECFYDPSDPAQEQAWTDMVAGNEIDITIRPNGTGDGKPQLTGKIILTGWAETASTEDAIGLSIKFEGNGELAKGTQGTAP</sequence>
<dbReference type="EMBL" id="VSSQ01033911">
    <property type="protein sequence ID" value="MPM85673.1"/>
    <property type="molecule type" value="Genomic_DNA"/>
</dbReference>
<evidence type="ECO:0008006" key="2">
    <source>
        <dbReference type="Google" id="ProtNLM"/>
    </source>
</evidence>
<dbReference type="InterPro" id="IPR011855">
    <property type="entry name" value="Phgtail_TP901_1"/>
</dbReference>
<organism evidence="1">
    <name type="scientific">bioreactor metagenome</name>
    <dbReference type="NCBI Taxonomy" id="1076179"/>
    <lineage>
        <taxon>unclassified sequences</taxon>
        <taxon>metagenomes</taxon>
        <taxon>ecological metagenomes</taxon>
    </lineage>
</organism>
<gene>
    <name evidence="1" type="ORF">SDC9_132754</name>
</gene>
<dbReference type="AlphaFoldDB" id="A0A645D9R8"/>
<dbReference type="Gene3D" id="4.10.410.40">
    <property type="match status" value="1"/>
</dbReference>
<evidence type="ECO:0000313" key="1">
    <source>
        <dbReference type="EMBL" id="MPM85673.1"/>
    </source>
</evidence>
<reference evidence="1" key="1">
    <citation type="submission" date="2019-08" db="EMBL/GenBank/DDBJ databases">
        <authorList>
            <person name="Kucharzyk K."/>
            <person name="Murdoch R.W."/>
            <person name="Higgins S."/>
            <person name="Loffler F."/>
        </authorList>
    </citation>
    <scope>NUCLEOTIDE SEQUENCE</scope>
</reference>
<protein>
    <recommendedName>
        <fullName evidence="2">Phage major tail protein 2</fullName>
    </recommendedName>
</protein>
<name>A0A645D9R8_9ZZZZ</name>
<comment type="caution">
    <text evidence="1">The sequence shown here is derived from an EMBL/GenBank/DDBJ whole genome shotgun (WGS) entry which is preliminary data.</text>
</comment>
<proteinExistence type="predicted"/>
<dbReference type="Pfam" id="PF06199">
    <property type="entry name" value="Phage_tail_2"/>
    <property type="match status" value="1"/>
</dbReference>
<accession>A0A645D9R8</accession>